<evidence type="ECO:0000256" key="1">
    <source>
        <dbReference type="SAM" id="MobiDB-lite"/>
    </source>
</evidence>
<feature type="region of interest" description="Disordered" evidence="1">
    <location>
        <begin position="257"/>
        <end position="392"/>
    </location>
</feature>
<protein>
    <submittedName>
        <fullName evidence="3">Neogenin_C domain-containing protein</fullName>
    </submittedName>
</protein>
<feature type="compositionally biased region" description="Polar residues" evidence="1">
    <location>
        <begin position="86"/>
        <end position="102"/>
    </location>
</feature>
<sequence>ILKSLSVYGGPSHGDPEAVDLSKTLVSVINMLSGHHVAPTLPAPHLHQRRIQHHMMQQQQQQQPFQPHTPLTYQQMQLGPSHHTMGPSSPHNSSYVYPTMSSVNSSNRSILHTAGSVAAAASHPMPPQPSPGAEPAYPAVPQASSSASVVVKVLPDKKLISKASSSENLGPGSSSAAASDLNNLTSLVLRKRDRSQDSADSSNGGSPPRRPARVRKAPAPPPPPPTSTTSTASLTSAAFVDGTASAADDASIIAVASARKMKPPSGRPRPLPSEESSEPEESRSRDSPVDEGSAAALGHHRSSSFEFLQDAVQSRTAPKIRQPSAIRKISDSNPAPQHPRDASPCKATPYGSSPPKTVSFNPTDEILTYDGAPSRKSHHRQGQSSRNQLSKLGDNALIDVHGTMVEMMERIVSNQRQLLSQVREGSISVASYREDTKSLLTMQTRTIQKILDTIQANERDS</sequence>
<feature type="region of interest" description="Disordered" evidence="1">
    <location>
        <begin position="116"/>
        <end position="140"/>
    </location>
</feature>
<proteinExistence type="predicted"/>
<evidence type="ECO:0000313" key="3">
    <source>
        <dbReference type="WBParaSite" id="maker-uti_cns_0015607-snap-gene-0.2-mRNA-1"/>
    </source>
</evidence>
<dbReference type="AlphaFoldDB" id="A0A1I8IQV2"/>
<dbReference type="Proteomes" id="UP000095280">
    <property type="component" value="Unplaced"/>
</dbReference>
<reference evidence="3" key="1">
    <citation type="submission" date="2016-11" db="UniProtKB">
        <authorList>
            <consortium name="WormBaseParasite"/>
        </authorList>
    </citation>
    <scope>IDENTIFICATION</scope>
</reference>
<feature type="region of interest" description="Disordered" evidence="1">
    <location>
        <begin position="189"/>
        <end position="233"/>
    </location>
</feature>
<feature type="region of interest" description="Disordered" evidence="1">
    <location>
        <begin position="77"/>
        <end position="102"/>
    </location>
</feature>
<dbReference type="WBParaSite" id="maker-uti_cns_0015607-snap-gene-0.2-mRNA-1">
    <property type="protein sequence ID" value="maker-uti_cns_0015607-snap-gene-0.2-mRNA-1"/>
    <property type="gene ID" value="maker-uti_cns_0015607-snap-gene-0.2"/>
</dbReference>
<name>A0A1I8IQV2_9PLAT</name>
<accession>A0A1I8IQV2</accession>
<feature type="compositionally biased region" description="Polar residues" evidence="1">
    <location>
        <begin position="350"/>
        <end position="362"/>
    </location>
</feature>
<organism evidence="2 3">
    <name type="scientific">Macrostomum lignano</name>
    <dbReference type="NCBI Taxonomy" id="282301"/>
    <lineage>
        <taxon>Eukaryota</taxon>
        <taxon>Metazoa</taxon>
        <taxon>Spiralia</taxon>
        <taxon>Lophotrochozoa</taxon>
        <taxon>Platyhelminthes</taxon>
        <taxon>Rhabditophora</taxon>
        <taxon>Macrostomorpha</taxon>
        <taxon>Macrostomida</taxon>
        <taxon>Macrostomidae</taxon>
        <taxon>Macrostomum</taxon>
    </lineage>
</organism>
<evidence type="ECO:0000313" key="2">
    <source>
        <dbReference type="Proteomes" id="UP000095280"/>
    </source>
</evidence>
<keyword evidence="2" id="KW-1185">Reference proteome</keyword>